<protein>
    <submittedName>
        <fullName evidence="8">Threonine transporter RhtB</fullName>
    </submittedName>
    <submittedName>
        <fullName evidence="7">Transporter, LysE family</fullName>
    </submittedName>
</protein>
<keyword evidence="9" id="KW-1185">Reference proteome</keyword>
<evidence type="ECO:0000256" key="1">
    <source>
        <dbReference type="ARBA" id="ARBA00004651"/>
    </source>
</evidence>
<keyword evidence="5 6" id="KW-0472">Membrane</keyword>
<feature type="transmembrane region" description="Helical" evidence="6">
    <location>
        <begin position="72"/>
        <end position="94"/>
    </location>
</feature>
<evidence type="ECO:0000256" key="4">
    <source>
        <dbReference type="ARBA" id="ARBA00022989"/>
    </source>
</evidence>
<dbReference type="PIRSF" id="PIRSF006324">
    <property type="entry name" value="LeuE"/>
    <property type="match status" value="1"/>
</dbReference>
<evidence type="ECO:0000313" key="8">
    <source>
        <dbReference type="EMBL" id="RXI29579.1"/>
    </source>
</evidence>
<keyword evidence="2" id="KW-1003">Cell membrane</keyword>
<dbReference type="RefSeq" id="WP_118917467.1">
    <property type="nucleotide sequence ID" value="NZ_CP032097.1"/>
</dbReference>
<dbReference type="PANTHER" id="PTHR30086">
    <property type="entry name" value="ARGININE EXPORTER PROTEIN ARGO"/>
    <property type="match status" value="1"/>
</dbReference>
<dbReference type="OrthoDB" id="9807053at2"/>
<dbReference type="InterPro" id="IPR001123">
    <property type="entry name" value="LeuE-type"/>
</dbReference>
<keyword evidence="4 6" id="KW-1133">Transmembrane helix</keyword>
<dbReference type="GO" id="GO:0015171">
    <property type="term" value="F:amino acid transmembrane transporter activity"/>
    <property type="evidence" value="ECO:0007669"/>
    <property type="project" value="TreeGrafter"/>
</dbReference>
<dbReference type="KEGG" id="aell:AELL_1633"/>
<proteinExistence type="predicted"/>
<name>A0A347U8W2_9BACT</name>
<reference evidence="8 10" key="1">
    <citation type="submission" date="2017-09" db="EMBL/GenBank/DDBJ databases">
        <title>Genomics of the genus Arcobacter.</title>
        <authorList>
            <person name="Perez-Cataluna A."/>
            <person name="Figueras M.J."/>
            <person name="Salas-Masso N."/>
        </authorList>
    </citation>
    <scope>NUCLEOTIDE SEQUENCE [LARGE SCALE GENOMIC DNA]</scope>
    <source>
        <strain evidence="8 10">CECT 7837</strain>
    </source>
</reference>
<evidence type="ECO:0000256" key="2">
    <source>
        <dbReference type="ARBA" id="ARBA00022475"/>
    </source>
</evidence>
<accession>A0A347U8W2</accession>
<dbReference type="GO" id="GO:0005886">
    <property type="term" value="C:plasma membrane"/>
    <property type="evidence" value="ECO:0007669"/>
    <property type="project" value="UniProtKB-SubCell"/>
</dbReference>
<feature type="transmembrane region" description="Helical" evidence="6">
    <location>
        <begin position="6"/>
        <end position="27"/>
    </location>
</feature>
<gene>
    <name evidence="7" type="ORF">AELL_1633</name>
    <name evidence="8" type="ORF">CP962_10975</name>
</gene>
<feature type="transmembrane region" description="Helical" evidence="6">
    <location>
        <begin position="189"/>
        <end position="206"/>
    </location>
</feature>
<dbReference type="AlphaFoldDB" id="A0A347U8W2"/>
<evidence type="ECO:0000313" key="7">
    <source>
        <dbReference type="EMBL" id="AXX95290.1"/>
    </source>
</evidence>
<evidence type="ECO:0000313" key="10">
    <source>
        <dbReference type="Proteomes" id="UP000290588"/>
    </source>
</evidence>
<feature type="transmembrane region" description="Helical" evidence="6">
    <location>
        <begin position="39"/>
        <end position="66"/>
    </location>
</feature>
<dbReference type="Proteomes" id="UP000262582">
    <property type="component" value="Chromosome"/>
</dbReference>
<evidence type="ECO:0000256" key="6">
    <source>
        <dbReference type="SAM" id="Phobius"/>
    </source>
</evidence>
<reference evidence="7 9" key="2">
    <citation type="submission" date="2018-08" db="EMBL/GenBank/DDBJ databases">
        <title>Complete genome of the Arcobacter ellisii type strain LMG 26155.</title>
        <authorList>
            <person name="Miller W.G."/>
            <person name="Yee E."/>
            <person name="Bono J.L."/>
        </authorList>
    </citation>
    <scope>NUCLEOTIDE SEQUENCE [LARGE SCALE GENOMIC DNA]</scope>
    <source>
        <strain evidence="7 9">LMG 26155</strain>
    </source>
</reference>
<feature type="transmembrane region" description="Helical" evidence="6">
    <location>
        <begin position="153"/>
        <end position="177"/>
    </location>
</feature>
<keyword evidence="3 6" id="KW-0812">Transmembrane</keyword>
<sequence length="209" mass="23438">MDTTLTTFLITITILTMVPGADTMIMFRNTLRGGIKDGLVSNLGISMGLMFHATLSAIGISAILLYSSTAFMLLKTIGAIYLLWLGFSNIRTYFQSKGKEQKLNVKSSDFLFTRSIKEGFLSNALNPKIVIFYMAFLPQFIDNSGSVLFQSLYLAFFHFCISFIWLSILAYTIVSANGFIMRPNVREKLELFSGAIMVLLGLKLLFEKR</sequence>
<dbReference type="Pfam" id="PF01810">
    <property type="entry name" value="LysE"/>
    <property type="match status" value="1"/>
</dbReference>
<dbReference type="Proteomes" id="UP000290588">
    <property type="component" value="Unassembled WGS sequence"/>
</dbReference>
<organism evidence="8 10">
    <name type="scientific">Arcobacter ellisii</name>
    <dbReference type="NCBI Taxonomy" id="913109"/>
    <lineage>
        <taxon>Bacteria</taxon>
        <taxon>Pseudomonadati</taxon>
        <taxon>Campylobacterota</taxon>
        <taxon>Epsilonproteobacteria</taxon>
        <taxon>Campylobacterales</taxon>
        <taxon>Arcobacteraceae</taxon>
        <taxon>Arcobacter</taxon>
    </lineage>
</organism>
<evidence type="ECO:0000256" key="5">
    <source>
        <dbReference type="ARBA" id="ARBA00023136"/>
    </source>
</evidence>
<evidence type="ECO:0000256" key="3">
    <source>
        <dbReference type="ARBA" id="ARBA00022692"/>
    </source>
</evidence>
<evidence type="ECO:0000313" key="9">
    <source>
        <dbReference type="Proteomes" id="UP000262582"/>
    </source>
</evidence>
<dbReference type="EMBL" id="NXIG01000011">
    <property type="protein sequence ID" value="RXI29579.1"/>
    <property type="molecule type" value="Genomic_DNA"/>
</dbReference>
<comment type="subcellular location">
    <subcellularLocation>
        <location evidence="1">Cell membrane</location>
        <topology evidence="1">Multi-pass membrane protein</topology>
    </subcellularLocation>
</comment>
<dbReference type="EMBL" id="CP032097">
    <property type="protein sequence ID" value="AXX95290.1"/>
    <property type="molecule type" value="Genomic_DNA"/>
</dbReference>
<dbReference type="PANTHER" id="PTHR30086:SF20">
    <property type="entry name" value="ARGININE EXPORTER PROTEIN ARGO-RELATED"/>
    <property type="match status" value="1"/>
</dbReference>